<reference evidence="4" key="1">
    <citation type="submission" date="2020-10" db="EMBL/GenBank/DDBJ databases">
        <title>Unveiling of a novel bifunctional photoreceptor, Dualchrome1, isolated from a cosmopolitan green alga.</title>
        <authorList>
            <person name="Suzuki S."/>
            <person name="Kawachi M."/>
        </authorList>
    </citation>
    <scope>NUCLEOTIDE SEQUENCE</scope>
    <source>
        <strain evidence="4">NIES 2893</strain>
    </source>
</reference>
<gene>
    <name evidence="4" type="ORF">PPROV_000352100</name>
</gene>
<dbReference type="InterPro" id="IPR008630">
    <property type="entry name" value="Glyco_trans_34"/>
</dbReference>
<accession>A0A830HDE5</accession>
<dbReference type="AlphaFoldDB" id="A0A830HDE5"/>
<evidence type="ECO:0008006" key="6">
    <source>
        <dbReference type="Google" id="ProtNLM"/>
    </source>
</evidence>
<dbReference type="EMBL" id="BNJQ01000008">
    <property type="protein sequence ID" value="GHP04768.1"/>
    <property type="molecule type" value="Genomic_DNA"/>
</dbReference>
<dbReference type="GO" id="GO:0016757">
    <property type="term" value="F:glycosyltransferase activity"/>
    <property type="evidence" value="ECO:0007669"/>
    <property type="project" value="UniProtKB-KW"/>
</dbReference>
<evidence type="ECO:0000256" key="2">
    <source>
        <dbReference type="ARBA" id="ARBA00022676"/>
    </source>
</evidence>
<name>A0A830HDE5_9CHLO</name>
<dbReference type="InterPro" id="IPR029044">
    <property type="entry name" value="Nucleotide-diphossugar_trans"/>
</dbReference>
<protein>
    <recommendedName>
        <fullName evidence="6">Glycosyltransferase</fullName>
    </recommendedName>
</protein>
<comment type="caution">
    <text evidence="4">The sequence shown here is derived from an EMBL/GenBank/DDBJ whole genome shotgun (WGS) entry which is preliminary data.</text>
</comment>
<keyword evidence="2" id="KW-0328">Glycosyltransferase</keyword>
<keyword evidence="3" id="KW-0808">Transferase</keyword>
<evidence type="ECO:0000313" key="4">
    <source>
        <dbReference type="EMBL" id="GHP04768.1"/>
    </source>
</evidence>
<dbReference type="GO" id="GO:0006487">
    <property type="term" value="P:protein N-linked glycosylation"/>
    <property type="evidence" value="ECO:0007669"/>
    <property type="project" value="TreeGrafter"/>
</dbReference>
<comment type="similarity">
    <text evidence="1">Belongs to the glycosyltransferase 34 family.</text>
</comment>
<evidence type="ECO:0000313" key="5">
    <source>
        <dbReference type="Proteomes" id="UP000660262"/>
    </source>
</evidence>
<sequence length="369" mass="40547">MASTMPVPVVEKKNMPVVVVVTAFTENIRDYSVHSTLLKRIWCEQHDYRLVVHRGLSSLFPLRNETKGRKNPAPWEKVIAMQQHVRNSDENTWIVWMDADAIPLLSKPKHVASEGDPIRDAIQKYANDDSSVVALFTPDTNLLGAPDWREANYAGVPPEYLINTGVFIVRGGRAGDALLNAVWEEAGGGEEGEARLAERFDIHADLKRQARRDPALRERLPDSFFTTTGWPWEQGAFWQVLTTRSALASATRTLPSSALNRIGVDVPPSCFDDNLERPTGGEGMAAPIDDQDDACSTSILHMAGWTASQRINRATWELAHGTTLQVDGNTPAWQLEGMFATSEANKIPCMHPICLTSSSSSSSSAAAAV</sequence>
<evidence type="ECO:0000256" key="1">
    <source>
        <dbReference type="ARBA" id="ARBA00005664"/>
    </source>
</evidence>
<organism evidence="4 5">
    <name type="scientific">Pycnococcus provasolii</name>
    <dbReference type="NCBI Taxonomy" id="41880"/>
    <lineage>
        <taxon>Eukaryota</taxon>
        <taxon>Viridiplantae</taxon>
        <taxon>Chlorophyta</taxon>
        <taxon>Pseudoscourfieldiophyceae</taxon>
        <taxon>Pseudoscourfieldiales</taxon>
        <taxon>Pycnococcaceae</taxon>
        <taxon>Pycnococcus</taxon>
    </lineage>
</organism>
<dbReference type="PANTHER" id="PTHR31306">
    <property type="entry name" value="ALPHA-1,6-MANNOSYLTRANSFERASE MNN11-RELATED"/>
    <property type="match status" value="1"/>
</dbReference>
<dbReference type="Proteomes" id="UP000660262">
    <property type="component" value="Unassembled WGS sequence"/>
</dbReference>
<dbReference type="PANTHER" id="PTHR31306:SF4">
    <property type="entry name" value="ALPHA-1,2-GALACTOSYLTRANSFERASE"/>
    <property type="match status" value="1"/>
</dbReference>
<evidence type="ECO:0000256" key="3">
    <source>
        <dbReference type="ARBA" id="ARBA00022679"/>
    </source>
</evidence>
<dbReference type="Gene3D" id="3.90.550.10">
    <property type="entry name" value="Spore Coat Polysaccharide Biosynthesis Protein SpsA, Chain A"/>
    <property type="match status" value="1"/>
</dbReference>
<keyword evidence="5" id="KW-1185">Reference proteome</keyword>
<dbReference type="GO" id="GO:0000139">
    <property type="term" value="C:Golgi membrane"/>
    <property type="evidence" value="ECO:0007669"/>
    <property type="project" value="TreeGrafter"/>
</dbReference>
<proteinExistence type="inferred from homology"/>